<dbReference type="Pfam" id="PF00397">
    <property type="entry name" value="WW"/>
    <property type="match status" value="1"/>
</dbReference>
<feature type="compositionally biased region" description="Low complexity" evidence="2">
    <location>
        <begin position="156"/>
        <end position="171"/>
    </location>
</feature>
<feature type="compositionally biased region" description="Polar residues" evidence="2">
    <location>
        <begin position="589"/>
        <end position="599"/>
    </location>
</feature>
<dbReference type="FunCoup" id="A0A6L2PIJ7">
    <property type="interactions" value="2"/>
</dbReference>
<feature type="compositionally biased region" description="Polar residues" evidence="2">
    <location>
        <begin position="1177"/>
        <end position="1208"/>
    </location>
</feature>
<feature type="compositionally biased region" description="Low complexity" evidence="2">
    <location>
        <begin position="504"/>
        <end position="517"/>
    </location>
</feature>
<feature type="coiled-coil region" evidence="1">
    <location>
        <begin position="644"/>
        <end position="797"/>
    </location>
</feature>
<evidence type="ECO:0000256" key="2">
    <source>
        <dbReference type="SAM" id="MobiDB-lite"/>
    </source>
</evidence>
<sequence length="1523" mass="171379">MPRKKVRDYAVKIGINPDSEPHLLHFARDGLMQALPAGWKPCYDEELQSWYYFNFKSGESRWEHPLDDIYRNLVRKVRSESISSAGEEDSKTSAKEDLKSYEEGTSTDPNTQPVPRALEPPRTSDMIKKGRIQLAPLKTSPVLLPVAAPSLALPKKLQSSPLSSPAGSKSPTGQMDPTELIKSKDVSGAASETAGRSDSRGISTRIDLGGGHRNAKLHKEIPSPTARIDIDSMDMGSLVKRSEENAVSRKERLLSAQEKHPRGMTGRGELTLTGGGSMFLKSRQQKQESPTAVLLSPTPGVGISPTSDVFGGTVKLIPSKDQDENLPKSILRGDQQRSTAPGKPLWDIDPREMSSEERQMWRHQELEEERKSVRFNLDQELDIHFSLSEVSDQEGLEEEDDGEGDWNSDEEDPDEERLIAGMKVSDILNLVDASDLEEMSTGEDAGRSKSRISVESVAGGKSQQLIGSGSRTDSGLTKQTKRPGAKSVNGTRFTIERVHEHVLLSSSKGSEGSLSFKEAGESTGTEPHEKTDMHHTSSLVSNVILSSNDVALHPTSVTKPEQDSADVLSDRRVKIVDEVDLAQGDSELKNNGSQVVNEKSSTRDGQDQEVENNVKPKQKCEEAVQKEYGEQLGAGQEEYLVQSMAGQERYREQLAEEIKKLEQENEKAIERHREILAQRLEESIRQMETDQQKHLETLRSQLAKKEEEEEVRLKLSLEEKMAAFETNLKTQQENQEKCIRENMEASLQELRGTLAAERKTQIQILQEEQEQIRSQQVDEFKKRLEDDRRLLEQQTLEQVAEFEQELTHKMEEEHANLEKVHYEQVQELTRKNELDIEATRTKLQAELTAHKHELQQAHFQEMNEIDVQLRETRTAKLLEFDEAKRRSELFEKLRSEMEQQLEQKRLELAAEHEAIATELKAENAVRIEKLKLDFRMEEEQVCREHTECLDGLRSRLSHELELERQRILKANEQHNDLSRQELVETSRVFEKLRCEKRLLEDKYRSLKEKYIRLKTEIKISMERRKRRDAGGTTTGSETERSTSHKAGVATGVSADTRGCQQVSNGGGSGSSIERQCSSRRRTTATEAVSSDKKTVTVEPVGSNKMTAAAADAKNWQGTAGLSSGPASAKQREDSVDSDNVSSSVSLQLHKGGKHSEPTDAHNTNNNRRRRQLFGRLKSSSTSRLLQNNNNSSGHGETSSNKCDDSSCSPVENLRRQLQKLEDLEDQFPASTHTDTYLRYPFTTDSGGVPSSIMMLSYAGQLGSSELEFFRHRIHLERDSVQRAKNFLRAQRTIFQSRQMELKQQRSDGSKTARSMLDQLYQEERELTDMEVSLHRTRSLLGEKIIRLRHLEQSLHRASSVRPNGQEKHASKEDTTLSDLSSHSGSSGFSSTELGTDTQQGNVNNAHRHSGVSGACGNRHYQESTEIIQSLENLNMEIREIWEVLNKQQKDGTNRQVVPPPLFVYPDVGWPVLVGSQTTATPALSDRMQVLQHQAQLNLSAMNHFAPSTLPRPQNVPTQFTAAI</sequence>
<feature type="region of interest" description="Disordered" evidence="2">
    <location>
        <begin position="80"/>
        <end position="125"/>
    </location>
</feature>
<accession>A0A6L2PIJ7</accession>
<feature type="compositionally biased region" description="Basic and acidic residues" evidence="2">
    <location>
        <begin position="526"/>
        <end position="535"/>
    </location>
</feature>
<feature type="region of interest" description="Disordered" evidence="2">
    <location>
        <begin position="1116"/>
        <end position="1208"/>
    </location>
</feature>
<dbReference type="InterPro" id="IPR036020">
    <property type="entry name" value="WW_dom_sf"/>
</dbReference>
<feature type="region of interest" description="Disordered" evidence="2">
    <location>
        <begin position="584"/>
        <end position="618"/>
    </location>
</feature>
<evidence type="ECO:0000259" key="3">
    <source>
        <dbReference type="PROSITE" id="PS50020"/>
    </source>
</evidence>
<feature type="coiled-coil region" evidence="1">
    <location>
        <begin position="953"/>
        <end position="1016"/>
    </location>
</feature>
<name>A0A6L2PIJ7_COPFO</name>
<feature type="region of interest" description="Disordered" evidence="2">
    <location>
        <begin position="318"/>
        <end position="349"/>
    </location>
</feature>
<dbReference type="PROSITE" id="PS50020">
    <property type="entry name" value="WW_DOMAIN_2"/>
    <property type="match status" value="1"/>
</dbReference>
<feature type="domain" description="WW" evidence="3">
    <location>
        <begin position="33"/>
        <end position="67"/>
    </location>
</feature>
<dbReference type="PROSITE" id="PS01159">
    <property type="entry name" value="WW_DOMAIN_1"/>
    <property type="match status" value="1"/>
</dbReference>
<dbReference type="InParanoid" id="A0A6L2PIJ7"/>
<comment type="caution">
    <text evidence="4">The sequence shown here is derived from an EMBL/GenBank/DDBJ whole genome shotgun (WGS) entry which is preliminary data.</text>
</comment>
<feature type="region of interest" description="Disordered" evidence="2">
    <location>
        <begin position="242"/>
        <end position="306"/>
    </location>
</feature>
<feature type="non-terminal residue" evidence="4">
    <location>
        <position position="1523"/>
    </location>
</feature>
<dbReference type="SMART" id="SM00456">
    <property type="entry name" value="WW"/>
    <property type="match status" value="1"/>
</dbReference>
<evidence type="ECO:0000313" key="4">
    <source>
        <dbReference type="EMBL" id="GFG32226.1"/>
    </source>
</evidence>
<dbReference type="PANTHER" id="PTHR21715:SF0">
    <property type="entry name" value="RH04127P"/>
    <property type="match status" value="1"/>
</dbReference>
<feature type="region of interest" description="Disordered" evidence="2">
    <location>
        <begin position="1355"/>
        <end position="1416"/>
    </location>
</feature>
<keyword evidence="5" id="KW-1185">Reference proteome</keyword>
<keyword evidence="1" id="KW-0175">Coiled coil</keyword>
<evidence type="ECO:0000256" key="1">
    <source>
        <dbReference type="SAM" id="Coils"/>
    </source>
</evidence>
<feature type="compositionally biased region" description="Polar residues" evidence="2">
    <location>
        <begin position="103"/>
        <end position="113"/>
    </location>
</feature>
<feature type="compositionally biased region" description="Polar residues" evidence="2">
    <location>
        <begin position="461"/>
        <end position="478"/>
    </location>
</feature>
<organism evidence="4 5">
    <name type="scientific">Coptotermes formosanus</name>
    <name type="common">Formosan subterranean termite</name>
    <dbReference type="NCBI Taxonomy" id="36987"/>
    <lineage>
        <taxon>Eukaryota</taxon>
        <taxon>Metazoa</taxon>
        <taxon>Ecdysozoa</taxon>
        <taxon>Arthropoda</taxon>
        <taxon>Hexapoda</taxon>
        <taxon>Insecta</taxon>
        <taxon>Pterygota</taxon>
        <taxon>Neoptera</taxon>
        <taxon>Polyneoptera</taxon>
        <taxon>Dictyoptera</taxon>
        <taxon>Blattodea</taxon>
        <taxon>Blattoidea</taxon>
        <taxon>Termitoidae</taxon>
        <taxon>Rhinotermitidae</taxon>
        <taxon>Coptotermes</taxon>
    </lineage>
</organism>
<proteinExistence type="predicted"/>
<feature type="region of interest" description="Disordered" evidence="2">
    <location>
        <begin position="504"/>
        <end position="536"/>
    </location>
</feature>
<feature type="compositionally biased region" description="Basic and acidic residues" evidence="2">
    <location>
        <begin position="1364"/>
        <end position="1374"/>
    </location>
</feature>
<gene>
    <name evidence="4" type="ORF">Cfor_02038</name>
</gene>
<dbReference type="OrthoDB" id="6344460at2759"/>
<feature type="compositionally biased region" description="Acidic residues" evidence="2">
    <location>
        <begin position="391"/>
        <end position="414"/>
    </location>
</feature>
<evidence type="ECO:0000313" key="5">
    <source>
        <dbReference type="Proteomes" id="UP000502823"/>
    </source>
</evidence>
<dbReference type="InterPro" id="IPR001202">
    <property type="entry name" value="WW_dom"/>
</dbReference>
<feature type="region of interest" description="Disordered" evidence="2">
    <location>
        <begin position="438"/>
        <end position="487"/>
    </location>
</feature>
<feature type="compositionally biased region" description="Low complexity" evidence="2">
    <location>
        <begin position="263"/>
        <end position="272"/>
    </location>
</feature>
<feature type="region of interest" description="Disordered" evidence="2">
    <location>
        <begin position="386"/>
        <end position="414"/>
    </location>
</feature>
<feature type="compositionally biased region" description="Basic and acidic residues" evidence="2">
    <location>
        <begin position="88"/>
        <end position="102"/>
    </location>
</feature>
<feature type="compositionally biased region" description="Basic and acidic residues" evidence="2">
    <location>
        <begin position="242"/>
        <end position="261"/>
    </location>
</feature>
<dbReference type="Gene3D" id="3.30.1470.10">
    <property type="entry name" value="Photosystem I PsaD, reaction center subunit II"/>
    <property type="match status" value="1"/>
</dbReference>
<dbReference type="SUPFAM" id="SSF51045">
    <property type="entry name" value="WW domain"/>
    <property type="match status" value="1"/>
</dbReference>
<feature type="compositionally biased region" description="Basic and acidic residues" evidence="2">
    <location>
        <begin position="600"/>
        <end position="618"/>
    </location>
</feature>
<feature type="region of interest" description="Disordered" evidence="2">
    <location>
        <begin position="156"/>
        <end position="226"/>
    </location>
</feature>
<feature type="coiled-coil region" evidence="1">
    <location>
        <begin position="880"/>
        <end position="914"/>
    </location>
</feature>
<protein>
    <recommendedName>
        <fullName evidence="3">WW domain-containing protein</fullName>
    </recommendedName>
</protein>
<feature type="compositionally biased region" description="Low complexity" evidence="2">
    <location>
        <begin position="1376"/>
        <end position="1395"/>
    </location>
</feature>
<dbReference type="PANTHER" id="PTHR21715">
    <property type="entry name" value="RH04127P"/>
    <property type="match status" value="1"/>
</dbReference>
<dbReference type="EMBL" id="BLKM01000354">
    <property type="protein sequence ID" value="GFG32226.1"/>
    <property type="molecule type" value="Genomic_DNA"/>
</dbReference>
<reference evidence="5" key="1">
    <citation type="submission" date="2020-01" db="EMBL/GenBank/DDBJ databases">
        <title>Draft genome sequence of the Termite Coptotermes fromosanus.</title>
        <authorList>
            <person name="Itakura S."/>
            <person name="Yosikawa Y."/>
            <person name="Umezawa K."/>
        </authorList>
    </citation>
    <scope>NUCLEOTIDE SEQUENCE [LARGE SCALE GENOMIC DNA]</scope>
</reference>
<dbReference type="InterPro" id="IPR053233">
    <property type="entry name" value="ABRA-related"/>
</dbReference>
<feature type="compositionally biased region" description="Polar residues" evidence="2">
    <location>
        <begin position="1116"/>
        <end position="1125"/>
    </location>
</feature>
<dbReference type="CDD" id="cd00201">
    <property type="entry name" value="WW"/>
    <property type="match status" value="1"/>
</dbReference>
<feature type="region of interest" description="Disordered" evidence="2">
    <location>
        <begin position="1022"/>
        <end position="1100"/>
    </location>
</feature>
<dbReference type="Proteomes" id="UP000502823">
    <property type="component" value="Unassembled WGS sequence"/>
</dbReference>